<feature type="short sequence motif" description="GXSXG" evidence="2">
    <location>
        <begin position="37"/>
        <end position="41"/>
    </location>
</feature>
<keyword evidence="2" id="KW-0378">Hydrolase</keyword>
<dbReference type="InterPro" id="IPR052580">
    <property type="entry name" value="Lipid_Hydrolase"/>
</dbReference>
<comment type="caution">
    <text evidence="4">The sequence shown here is derived from an EMBL/GenBank/DDBJ whole genome shotgun (WGS) entry which is preliminary data.</text>
</comment>
<dbReference type="Proteomes" id="UP001165590">
    <property type="component" value="Unassembled WGS sequence"/>
</dbReference>
<accession>A0ABT3VGA9</accession>
<dbReference type="EMBL" id="JAIFZO010000002">
    <property type="protein sequence ID" value="MCX4238675.1"/>
    <property type="molecule type" value="Genomic_DNA"/>
</dbReference>
<dbReference type="RefSeq" id="WP_267030944.1">
    <property type="nucleotide sequence ID" value="NZ_JAIFZO010000002.1"/>
</dbReference>
<dbReference type="PANTHER" id="PTHR46394">
    <property type="entry name" value="ANNEXIN"/>
    <property type="match status" value="1"/>
</dbReference>
<dbReference type="SUPFAM" id="SSF52151">
    <property type="entry name" value="FabD/lysophospholipase-like"/>
    <property type="match status" value="1"/>
</dbReference>
<keyword evidence="2" id="KW-0442">Lipid degradation</keyword>
<evidence type="ECO:0000256" key="1">
    <source>
        <dbReference type="ARBA" id="ARBA00023098"/>
    </source>
</evidence>
<organism evidence="4 5">
    <name type="scientific">Streptomyces ortus</name>
    <dbReference type="NCBI Taxonomy" id="2867268"/>
    <lineage>
        <taxon>Bacteria</taxon>
        <taxon>Bacillati</taxon>
        <taxon>Actinomycetota</taxon>
        <taxon>Actinomycetes</taxon>
        <taxon>Kitasatosporales</taxon>
        <taxon>Streptomycetaceae</taxon>
        <taxon>Streptomyces</taxon>
    </lineage>
</organism>
<reference evidence="4" key="1">
    <citation type="journal article" date="2022" name="bioRxiv">
        <title>Discovery and biosynthetic assessment of Streptomyces ortus sp nov. isolated from a deep-sea sponge.</title>
        <authorList>
            <person name="Williams S.E."/>
        </authorList>
    </citation>
    <scope>NUCLEOTIDE SEQUENCE</scope>
    <source>
        <strain evidence="4">A15ISP2-DRY2</strain>
    </source>
</reference>
<sequence>MSDADLVLEGGGVRGLGTAGAVIRLLEEGYTFQRLAGTSVGAIAAAFVAAGMGAEELREVMEELELSLIPDRDRLGRWPMPGVPMLSEGLSLLRRHGAYQGAWIHGWIRDVLARKKVTTFADLRRQDSGDSAGLAEDQKYKLVVMATDVTRGRLLRLPWDYHLYGRRPEDQSVADAVRMSLSIPFYFQPCTLTHCGTGQDSVIVDGGVLSNFPVEVFDRTDGEKSRWRTIGVRVLPDLPAGAAQLFPLTALKLFPLLQLLQEVMTTAVVGNDQSHLERSEVRERTIAVDLPDVGVTNFGLSLPERQEAVHRGWQAADAYVRRCPTDPR</sequence>
<evidence type="ECO:0000313" key="5">
    <source>
        <dbReference type="Proteomes" id="UP001165590"/>
    </source>
</evidence>
<keyword evidence="5" id="KW-1185">Reference proteome</keyword>
<evidence type="ECO:0000259" key="3">
    <source>
        <dbReference type="PROSITE" id="PS51635"/>
    </source>
</evidence>
<dbReference type="Gene3D" id="3.40.1090.10">
    <property type="entry name" value="Cytosolic phospholipase A2 catalytic domain"/>
    <property type="match status" value="2"/>
</dbReference>
<evidence type="ECO:0000256" key="2">
    <source>
        <dbReference type="PROSITE-ProRule" id="PRU01161"/>
    </source>
</evidence>
<dbReference type="PROSITE" id="PS51635">
    <property type="entry name" value="PNPLA"/>
    <property type="match status" value="1"/>
</dbReference>
<feature type="short sequence motif" description="DGA/G" evidence="2">
    <location>
        <begin position="205"/>
        <end position="207"/>
    </location>
</feature>
<feature type="active site" description="Nucleophile" evidence="2">
    <location>
        <position position="39"/>
    </location>
</feature>
<feature type="domain" description="PNPLA" evidence="3">
    <location>
        <begin position="6"/>
        <end position="218"/>
    </location>
</feature>
<dbReference type="Pfam" id="PF01734">
    <property type="entry name" value="Patatin"/>
    <property type="match status" value="1"/>
</dbReference>
<dbReference type="PANTHER" id="PTHR46394:SF1">
    <property type="entry name" value="PNPLA DOMAIN-CONTAINING PROTEIN"/>
    <property type="match status" value="1"/>
</dbReference>
<protein>
    <submittedName>
        <fullName evidence="4">Patatin-like phospholipase family protein</fullName>
    </submittedName>
</protein>
<name>A0ABT3VGA9_9ACTN</name>
<proteinExistence type="predicted"/>
<feature type="active site" description="Proton acceptor" evidence="2">
    <location>
        <position position="205"/>
    </location>
</feature>
<evidence type="ECO:0000313" key="4">
    <source>
        <dbReference type="EMBL" id="MCX4238675.1"/>
    </source>
</evidence>
<keyword evidence="1 2" id="KW-0443">Lipid metabolism</keyword>
<gene>
    <name evidence="4" type="ORF">K3769_39055</name>
</gene>
<dbReference type="InterPro" id="IPR002641">
    <property type="entry name" value="PNPLA_dom"/>
</dbReference>
<dbReference type="InterPro" id="IPR016035">
    <property type="entry name" value="Acyl_Trfase/lysoPLipase"/>
</dbReference>
<feature type="short sequence motif" description="GXGXXG" evidence="2">
    <location>
        <begin position="10"/>
        <end position="15"/>
    </location>
</feature>